<evidence type="ECO:0000256" key="1">
    <source>
        <dbReference type="ARBA" id="ARBA00006336"/>
    </source>
</evidence>
<reference evidence="5" key="2">
    <citation type="submission" date="2013-12" db="EMBL/GenBank/DDBJ databases">
        <authorList>
            <person name="Yu Y."/>
            <person name="Lee S."/>
            <person name="de Baynast K."/>
            <person name="Wissotski M."/>
            <person name="Liu L."/>
            <person name="Talag J."/>
            <person name="Goicoechea J."/>
            <person name="Angelova A."/>
            <person name="Jetty R."/>
            <person name="Kudrna D."/>
            <person name="Golser W."/>
            <person name="Rivera L."/>
            <person name="Zhang J."/>
            <person name="Wing R."/>
        </authorList>
    </citation>
    <scope>NUCLEOTIDE SEQUENCE</scope>
</reference>
<feature type="domain" description="Isochorismatase-like" evidence="3">
    <location>
        <begin position="505"/>
        <end position="662"/>
    </location>
</feature>
<evidence type="ECO:0000259" key="3">
    <source>
        <dbReference type="Pfam" id="PF00857"/>
    </source>
</evidence>
<comment type="similarity">
    <text evidence="1">Belongs to the isochorismatase family.</text>
</comment>
<dbReference type="AlphaFoldDB" id="A0A0D9VER9"/>
<reference evidence="4 5" key="1">
    <citation type="submission" date="2012-08" db="EMBL/GenBank/DDBJ databases">
        <title>Oryza genome evolution.</title>
        <authorList>
            <person name="Wing R.A."/>
        </authorList>
    </citation>
    <scope>NUCLEOTIDE SEQUENCE</scope>
</reference>
<dbReference type="InterPro" id="IPR025893">
    <property type="entry name" value="Tocopherol_cyclase"/>
</dbReference>
<feature type="compositionally biased region" description="Low complexity" evidence="2">
    <location>
        <begin position="25"/>
        <end position="45"/>
    </location>
</feature>
<name>A0A0D9VER9_9ORYZ</name>
<dbReference type="STRING" id="77586.A0A0D9VER9"/>
<evidence type="ECO:0000313" key="5">
    <source>
        <dbReference type="Proteomes" id="UP000032180"/>
    </source>
</evidence>
<dbReference type="InterPro" id="IPR000868">
    <property type="entry name" value="Isochorismatase-like_dom"/>
</dbReference>
<dbReference type="GO" id="GO:0006979">
    <property type="term" value="P:response to oxidative stress"/>
    <property type="evidence" value="ECO:0007669"/>
    <property type="project" value="EnsemblPlants"/>
</dbReference>
<dbReference type="Gramene" id="LPERR02G10210.1">
    <property type="protein sequence ID" value="LPERR02G10210.1"/>
    <property type="gene ID" value="LPERR02G10210"/>
</dbReference>
<dbReference type="HOGENOM" id="CLU_412984_0_0_1"/>
<accession>A0A0D9VER9</accession>
<dbReference type="InterPro" id="IPR036380">
    <property type="entry name" value="Isochorismatase-like_sf"/>
</dbReference>
<dbReference type="eggNOG" id="ENOG502QQ9P">
    <property type="taxonomic scope" value="Eukaryota"/>
</dbReference>
<reference evidence="4" key="3">
    <citation type="submission" date="2015-04" db="UniProtKB">
        <authorList>
            <consortium name="EnsemblPlants"/>
        </authorList>
    </citation>
    <scope>IDENTIFICATION</scope>
</reference>
<evidence type="ECO:0000256" key="2">
    <source>
        <dbReference type="SAM" id="MobiDB-lite"/>
    </source>
</evidence>
<dbReference type="CDD" id="cd00431">
    <property type="entry name" value="cysteine_hydrolases"/>
    <property type="match status" value="1"/>
</dbReference>
<dbReference type="Proteomes" id="UP000032180">
    <property type="component" value="Chromosome 2"/>
</dbReference>
<evidence type="ECO:0000313" key="4">
    <source>
        <dbReference type="EnsemblPlants" id="LPERR02G10210.1"/>
    </source>
</evidence>
<dbReference type="Pfam" id="PF00857">
    <property type="entry name" value="Isochorismatase"/>
    <property type="match status" value="1"/>
</dbReference>
<proteinExistence type="inferred from homology"/>
<sequence length="665" mass="73629">MDLAAAAAVAVPRVAPPTRRRAAPRRSTLLSSRAAAGTSTAAAPVYAPTPRDRPLRTPHSGYHYDGTARPFFEGWYFKVSIPECRQNFCFMYSVENPLFRDGMTDLDRLVHGPRFTGVGAQILGADDKYICQFSDKSNNFWGSFCCLQLVFLFLFIWNFSSASKYVDLQINKLHFDRSKYVPNVQTARWEYSTRPVYGWGDVTSKQKSTAGWLAAFPFFEPHWQICMAGGLSTGWIEWDGERFEFENAPSYSEKNWGGGFPRKWYWIQCNVFSGASGEISLTAAGGLRKIGLGDTYESPSLIGVHYDGKFFEFVPWTGSVSWDISPWGHWKMFGENKNHLVEIEATTTEPGTALRAPTIEAGLVPACKDTCYGDLKLQMWEKGDGGGKGKLILEATSNMAALEVGGGPWFNGWKGTTISNEVVNNFVGTPVDIESFFPIPFLKPPGSSMYAYELLKYRKEMNAHSRNAGYVHWFIWSELACGNIPVITLSSGSSVIKKINEASTDRNKDFVDPAMRSPMLVDGGEAVVPTVAEAVAVARERGIYVVWVVREHDPSGADVEIFRRRFYSGGKGPTVKGLKGAELADGLVIKEGEYKLVKTRFSAFFATPLDSVLKTSGIKNLVIVGVQTPNCIRQTVFDAVALDYDKVTVIIDATAAARPEIHLCE</sequence>
<keyword evidence="5" id="KW-1185">Reference proteome</keyword>
<dbReference type="PANTHER" id="PTHR35309:SF2">
    <property type="entry name" value="TOCOPHEROL CYCLASE, CHLOROPLASTIC"/>
    <property type="match status" value="1"/>
</dbReference>
<dbReference type="Pfam" id="PF14249">
    <property type="entry name" value="Tocopherol_cycl"/>
    <property type="match status" value="2"/>
</dbReference>
<dbReference type="PANTHER" id="PTHR35309">
    <property type="match status" value="1"/>
</dbReference>
<dbReference type="GO" id="GO:0009651">
    <property type="term" value="P:response to salt stress"/>
    <property type="evidence" value="ECO:0007669"/>
    <property type="project" value="EnsemblPlants"/>
</dbReference>
<protein>
    <recommendedName>
        <fullName evidence="3">Isochorismatase-like domain-containing protein</fullName>
    </recommendedName>
</protein>
<dbReference type="GO" id="GO:0009976">
    <property type="term" value="F:tocopherol cyclase activity"/>
    <property type="evidence" value="ECO:0007669"/>
    <property type="project" value="InterPro"/>
</dbReference>
<dbReference type="EnsemblPlants" id="LPERR02G10210.1">
    <property type="protein sequence ID" value="LPERR02G10210.1"/>
    <property type="gene ID" value="LPERR02G10210"/>
</dbReference>
<dbReference type="SUPFAM" id="SSF52499">
    <property type="entry name" value="Isochorismatase-like hydrolases"/>
    <property type="match status" value="1"/>
</dbReference>
<feature type="region of interest" description="Disordered" evidence="2">
    <location>
        <begin position="15"/>
        <end position="50"/>
    </location>
</feature>
<dbReference type="Gene3D" id="3.40.50.850">
    <property type="entry name" value="Isochorismatase-like"/>
    <property type="match status" value="1"/>
</dbReference>
<organism evidence="4 5">
    <name type="scientific">Leersia perrieri</name>
    <dbReference type="NCBI Taxonomy" id="77586"/>
    <lineage>
        <taxon>Eukaryota</taxon>
        <taxon>Viridiplantae</taxon>
        <taxon>Streptophyta</taxon>
        <taxon>Embryophyta</taxon>
        <taxon>Tracheophyta</taxon>
        <taxon>Spermatophyta</taxon>
        <taxon>Magnoliopsida</taxon>
        <taxon>Liliopsida</taxon>
        <taxon>Poales</taxon>
        <taxon>Poaceae</taxon>
        <taxon>BOP clade</taxon>
        <taxon>Oryzoideae</taxon>
        <taxon>Oryzeae</taxon>
        <taxon>Oryzinae</taxon>
        <taxon>Leersia</taxon>
    </lineage>
</organism>